<dbReference type="GO" id="GO:0004519">
    <property type="term" value="F:endonuclease activity"/>
    <property type="evidence" value="ECO:0007669"/>
    <property type="project" value="UniProtKB-KW"/>
</dbReference>
<keyword evidence="4" id="KW-0548">Nucleotidyltransferase</keyword>
<dbReference type="Gene3D" id="3.10.10.10">
    <property type="entry name" value="HIV Type 1 Reverse Transcriptase, subunit A, domain 1"/>
    <property type="match status" value="1"/>
</dbReference>
<protein>
    <recommendedName>
        <fullName evidence="1">RNA-directed DNA polymerase</fullName>
        <ecNumber evidence="1">2.7.7.49</ecNumber>
    </recommendedName>
</protein>
<feature type="domain" description="Integrase catalytic" evidence="10">
    <location>
        <begin position="343"/>
        <end position="523"/>
    </location>
</feature>
<organism evidence="11 12">
    <name type="scientific">Lasius niger</name>
    <name type="common">Black garden ant</name>
    <dbReference type="NCBI Taxonomy" id="67767"/>
    <lineage>
        <taxon>Eukaryota</taxon>
        <taxon>Metazoa</taxon>
        <taxon>Ecdysozoa</taxon>
        <taxon>Arthropoda</taxon>
        <taxon>Hexapoda</taxon>
        <taxon>Insecta</taxon>
        <taxon>Pterygota</taxon>
        <taxon>Neoptera</taxon>
        <taxon>Endopterygota</taxon>
        <taxon>Hymenoptera</taxon>
        <taxon>Apocrita</taxon>
        <taxon>Aculeata</taxon>
        <taxon>Formicoidea</taxon>
        <taxon>Formicidae</taxon>
        <taxon>Formicinae</taxon>
        <taxon>Lasius</taxon>
        <taxon>Lasius</taxon>
    </lineage>
</organism>
<dbReference type="InterPro" id="IPR036397">
    <property type="entry name" value="RNaseH_sf"/>
</dbReference>
<dbReference type="Proteomes" id="UP000036403">
    <property type="component" value="Unassembled WGS sequence"/>
</dbReference>
<dbReference type="Gene3D" id="3.30.420.10">
    <property type="entry name" value="Ribonuclease H-like superfamily/Ribonuclease H"/>
    <property type="match status" value="1"/>
</dbReference>
<dbReference type="Gene3D" id="3.30.70.270">
    <property type="match status" value="1"/>
</dbReference>
<evidence type="ECO:0000256" key="9">
    <source>
        <dbReference type="SAM" id="MobiDB-lite"/>
    </source>
</evidence>
<evidence type="ECO:0000313" key="11">
    <source>
        <dbReference type="EMBL" id="KMQ93212.1"/>
    </source>
</evidence>
<proteinExistence type="predicted"/>
<name>A0A0J7KS47_LASNI</name>
<dbReference type="GO" id="GO:0015074">
    <property type="term" value="P:DNA integration"/>
    <property type="evidence" value="ECO:0007669"/>
    <property type="project" value="InterPro"/>
</dbReference>
<dbReference type="Pfam" id="PF00665">
    <property type="entry name" value="rve"/>
    <property type="match status" value="1"/>
</dbReference>
<dbReference type="EC" id="2.7.7.49" evidence="1"/>
<sequence length="597" mass="67801">MPIERSPTATPASETVPFENFEQQPASTRTLNFPINDLPQQDKIHHVEHHIVTKGPPIASTPRRLSPEKLKFARDEFKSMVKQGICRSSSSNWAAPLHMVPKGSSNSWRLCGDYRALNAATIPDRYPLPHIQDFTAGLYNKNIFTKIDLVKAYYQVPVAEEDIPKTAVTTPFGLFEFLVMPFGLRNAAQTFQRLMNTILSGLDFYSKRKDKRLVTWTLEAEAAFKKCKDELLNATILSHPASTVPLILTSDASDIAKNYSTYDRELLGKENVVADAFSRIESISMPVIVSLDDLAKFQKDDEELESLLANSSLKLQKLTLTGSTAPIYSHPSGRATCKLIQQKFIWPTMKKDIKEWSRTCLSCQRSKIVGPLPICQKYRYLLTMIDRFSRWPEAIPLIEISADTVATAFYTHWIARFGSPHTITTDQGPQFEAAVFKALTNLVGCKRIRTSAYHPAANGILERWHRTLKNSIICHSKENWIEVLPTVLLGLRTCLKEDLHASPAEMLYGSTLRIPKEFFIEEDLPQDPEVFLEKHRIFMRNIKSQPTAHYHKKSPFFHKNLINDYLFAVDISATVPTTSAPLRTYSRTKKRIQFATL</sequence>
<dbReference type="GO" id="GO:0003964">
    <property type="term" value="F:RNA-directed DNA polymerase activity"/>
    <property type="evidence" value="ECO:0007669"/>
    <property type="project" value="UniProtKB-KW"/>
</dbReference>
<evidence type="ECO:0000259" key="10">
    <source>
        <dbReference type="PROSITE" id="PS50994"/>
    </source>
</evidence>
<dbReference type="FunFam" id="3.10.10.10:FF:000007">
    <property type="entry name" value="Retrovirus-related Pol polyprotein from transposon 17.6-like Protein"/>
    <property type="match status" value="1"/>
</dbReference>
<dbReference type="InterPro" id="IPR043502">
    <property type="entry name" value="DNA/RNA_pol_sf"/>
</dbReference>
<dbReference type="InterPro" id="IPR041577">
    <property type="entry name" value="RT_RNaseH_2"/>
</dbReference>
<dbReference type="InterPro" id="IPR000477">
    <property type="entry name" value="RT_dom"/>
</dbReference>
<dbReference type="InterPro" id="IPR050951">
    <property type="entry name" value="Retrovirus_Pol_polyprotein"/>
</dbReference>
<dbReference type="GO" id="GO:0042575">
    <property type="term" value="C:DNA polymerase complex"/>
    <property type="evidence" value="ECO:0007669"/>
    <property type="project" value="UniProtKB-ARBA"/>
</dbReference>
<dbReference type="InterPro" id="IPR043128">
    <property type="entry name" value="Rev_trsase/Diguanyl_cyclase"/>
</dbReference>
<dbReference type="PROSITE" id="PS50994">
    <property type="entry name" value="INTEGRASE"/>
    <property type="match status" value="1"/>
</dbReference>
<reference evidence="11 12" key="1">
    <citation type="submission" date="2015-04" db="EMBL/GenBank/DDBJ databases">
        <title>Lasius niger genome sequencing.</title>
        <authorList>
            <person name="Konorov E.A."/>
            <person name="Nikitin M.A."/>
            <person name="Kirill M.V."/>
            <person name="Chang P."/>
        </authorList>
    </citation>
    <scope>NUCLEOTIDE SEQUENCE [LARGE SCALE GENOMIC DNA]</scope>
    <source>
        <tissue evidence="11">Whole</tissue>
    </source>
</reference>
<dbReference type="SUPFAM" id="SSF53098">
    <property type="entry name" value="Ribonuclease H-like"/>
    <property type="match status" value="1"/>
</dbReference>
<evidence type="ECO:0000256" key="8">
    <source>
        <dbReference type="ARBA" id="ARBA00022918"/>
    </source>
</evidence>
<keyword evidence="6" id="KW-0255">Endonuclease</keyword>
<dbReference type="InterPro" id="IPR001584">
    <property type="entry name" value="Integrase_cat-core"/>
</dbReference>
<dbReference type="PANTHER" id="PTHR37984:SF15">
    <property type="entry name" value="INTEGRASE CATALYTIC DOMAIN-CONTAINING PROTEIN"/>
    <property type="match status" value="1"/>
</dbReference>
<dbReference type="Gene3D" id="1.10.340.70">
    <property type="match status" value="1"/>
</dbReference>
<dbReference type="PaxDb" id="67767-A0A0J7KS47"/>
<dbReference type="CDD" id="cd01647">
    <property type="entry name" value="RT_LTR"/>
    <property type="match status" value="1"/>
</dbReference>
<dbReference type="AlphaFoldDB" id="A0A0J7KS47"/>
<evidence type="ECO:0000256" key="5">
    <source>
        <dbReference type="ARBA" id="ARBA00022722"/>
    </source>
</evidence>
<dbReference type="FunFam" id="3.30.420.10:FF:000032">
    <property type="entry name" value="Retrovirus-related Pol polyprotein from transposon 297-like Protein"/>
    <property type="match status" value="1"/>
</dbReference>
<evidence type="ECO:0000256" key="6">
    <source>
        <dbReference type="ARBA" id="ARBA00022759"/>
    </source>
</evidence>
<evidence type="ECO:0000313" key="12">
    <source>
        <dbReference type="Proteomes" id="UP000036403"/>
    </source>
</evidence>
<dbReference type="GO" id="GO:0008233">
    <property type="term" value="F:peptidase activity"/>
    <property type="evidence" value="ECO:0007669"/>
    <property type="project" value="UniProtKB-KW"/>
</dbReference>
<keyword evidence="3" id="KW-0808">Transferase</keyword>
<dbReference type="PANTHER" id="PTHR37984">
    <property type="entry name" value="PROTEIN CBG26694"/>
    <property type="match status" value="1"/>
</dbReference>
<keyword evidence="8" id="KW-0695">RNA-directed DNA polymerase</keyword>
<keyword evidence="5" id="KW-0540">Nuclease</keyword>
<dbReference type="InterPro" id="IPR041588">
    <property type="entry name" value="Integrase_H2C2"/>
</dbReference>
<keyword evidence="7" id="KW-0378">Hydrolase</keyword>
<accession>A0A0J7KS47</accession>
<evidence type="ECO:0000256" key="2">
    <source>
        <dbReference type="ARBA" id="ARBA00022670"/>
    </source>
</evidence>
<evidence type="ECO:0000256" key="1">
    <source>
        <dbReference type="ARBA" id="ARBA00012493"/>
    </source>
</evidence>
<keyword evidence="2" id="KW-0645">Protease</keyword>
<dbReference type="EMBL" id="LBMM01003715">
    <property type="protein sequence ID" value="KMQ93212.1"/>
    <property type="molecule type" value="Genomic_DNA"/>
</dbReference>
<evidence type="ECO:0000256" key="4">
    <source>
        <dbReference type="ARBA" id="ARBA00022695"/>
    </source>
</evidence>
<evidence type="ECO:0000256" key="7">
    <source>
        <dbReference type="ARBA" id="ARBA00022801"/>
    </source>
</evidence>
<dbReference type="InterPro" id="IPR012337">
    <property type="entry name" value="RNaseH-like_sf"/>
</dbReference>
<dbReference type="GO" id="GO:0006508">
    <property type="term" value="P:proteolysis"/>
    <property type="evidence" value="ECO:0007669"/>
    <property type="project" value="UniProtKB-KW"/>
</dbReference>
<dbReference type="SUPFAM" id="SSF56672">
    <property type="entry name" value="DNA/RNA polymerases"/>
    <property type="match status" value="1"/>
</dbReference>
<keyword evidence="12" id="KW-1185">Reference proteome</keyword>
<dbReference type="GO" id="GO:0003676">
    <property type="term" value="F:nucleic acid binding"/>
    <property type="evidence" value="ECO:0007669"/>
    <property type="project" value="InterPro"/>
</dbReference>
<feature type="region of interest" description="Disordered" evidence="9">
    <location>
        <begin position="1"/>
        <end position="26"/>
    </location>
</feature>
<dbReference type="STRING" id="67767.A0A0J7KS47"/>
<dbReference type="OrthoDB" id="7695055at2759"/>
<dbReference type="Pfam" id="PF00078">
    <property type="entry name" value="RVT_1"/>
    <property type="match status" value="1"/>
</dbReference>
<gene>
    <name evidence="11" type="ORF">RF55_6699</name>
</gene>
<comment type="caution">
    <text evidence="11">The sequence shown here is derived from an EMBL/GenBank/DDBJ whole genome shotgun (WGS) entry which is preliminary data.</text>
</comment>
<evidence type="ECO:0000256" key="3">
    <source>
        <dbReference type="ARBA" id="ARBA00022679"/>
    </source>
</evidence>
<dbReference type="Pfam" id="PF17919">
    <property type="entry name" value="RT_RNaseH_2"/>
    <property type="match status" value="1"/>
</dbReference>
<dbReference type="Pfam" id="PF17921">
    <property type="entry name" value="Integrase_H2C2"/>
    <property type="match status" value="1"/>
</dbReference>